<dbReference type="EMBL" id="JAPFQO010000008">
    <property type="protein sequence ID" value="MCX2740818.1"/>
    <property type="molecule type" value="Genomic_DNA"/>
</dbReference>
<organism evidence="2 3">
    <name type="scientific">Pontibacter anaerobius</name>
    <dbReference type="NCBI Taxonomy" id="2993940"/>
    <lineage>
        <taxon>Bacteria</taxon>
        <taxon>Pseudomonadati</taxon>
        <taxon>Bacteroidota</taxon>
        <taxon>Cytophagia</taxon>
        <taxon>Cytophagales</taxon>
        <taxon>Hymenobacteraceae</taxon>
        <taxon>Pontibacter</taxon>
    </lineage>
</organism>
<gene>
    <name evidence="2" type="ORF">OO017_12745</name>
</gene>
<evidence type="ECO:0000259" key="1">
    <source>
        <dbReference type="Pfam" id="PF01323"/>
    </source>
</evidence>
<dbReference type="Gene3D" id="3.40.30.10">
    <property type="entry name" value="Glutaredoxin"/>
    <property type="match status" value="1"/>
</dbReference>
<name>A0ABT3RHG2_9BACT</name>
<dbReference type="InterPro" id="IPR001853">
    <property type="entry name" value="DSBA-like_thioredoxin_dom"/>
</dbReference>
<dbReference type="Pfam" id="PF01323">
    <property type="entry name" value="DSBA"/>
    <property type="match status" value="1"/>
</dbReference>
<dbReference type="InterPro" id="IPR036249">
    <property type="entry name" value="Thioredoxin-like_sf"/>
</dbReference>
<evidence type="ECO:0000313" key="3">
    <source>
        <dbReference type="Proteomes" id="UP001207228"/>
    </source>
</evidence>
<dbReference type="SUPFAM" id="SSF52833">
    <property type="entry name" value="Thioredoxin-like"/>
    <property type="match status" value="1"/>
</dbReference>
<dbReference type="CDD" id="cd03024">
    <property type="entry name" value="DsbA_FrnE"/>
    <property type="match status" value="1"/>
</dbReference>
<keyword evidence="3" id="KW-1185">Reference proteome</keyword>
<sequence>MQAKMKIEIWSDIVCPFCYIGKRKFETALEQFSYRDDVEVVWHSYQMFPDYKQQTGADFYETVGRLKGISRTRSEQMHNQIAQYAEEVGLDYNFEKILLPNTFDAHRFSLYAKTKGLQNEAEEKLFYAYFTEGRNIGDIEVLVQLGKELGLNGDEVNEALSSKQFATEVRDDIAEAQRIGVSGVPFFLINGKLAVAGAQDPQAFLDIIVRAWQEWSKENTRPAIEILKGDSCDMQGSCS</sequence>
<comment type="caution">
    <text evidence="2">The sequence shown here is derived from an EMBL/GenBank/DDBJ whole genome shotgun (WGS) entry which is preliminary data.</text>
</comment>
<protein>
    <submittedName>
        <fullName evidence="2">DsbA family oxidoreductase</fullName>
    </submittedName>
</protein>
<reference evidence="2 3" key="1">
    <citation type="submission" date="2022-11" db="EMBL/GenBank/DDBJ databases">
        <title>The characterization of three novel Bacteroidetes species and genomic analysis of their roles in tidal elemental geochemical cycles.</title>
        <authorList>
            <person name="Ma K.-J."/>
        </authorList>
    </citation>
    <scope>NUCLEOTIDE SEQUENCE [LARGE SCALE GENOMIC DNA]</scope>
    <source>
        <strain evidence="2 3">M82</strain>
    </source>
</reference>
<dbReference type="PANTHER" id="PTHR13887">
    <property type="entry name" value="GLUTATHIONE S-TRANSFERASE KAPPA"/>
    <property type="match status" value="1"/>
</dbReference>
<dbReference type="RefSeq" id="WP_266052884.1">
    <property type="nucleotide sequence ID" value="NZ_JAPFQO010000008.1"/>
</dbReference>
<feature type="domain" description="DSBA-like thioredoxin" evidence="1">
    <location>
        <begin position="7"/>
        <end position="208"/>
    </location>
</feature>
<accession>A0ABT3RHG2</accession>
<dbReference type="Proteomes" id="UP001207228">
    <property type="component" value="Unassembled WGS sequence"/>
</dbReference>
<proteinExistence type="predicted"/>
<dbReference type="PANTHER" id="PTHR13887:SF41">
    <property type="entry name" value="THIOREDOXIN SUPERFAMILY PROTEIN"/>
    <property type="match status" value="1"/>
</dbReference>
<evidence type="ECO:0000313" key="2">
    <source>
        <dbReference type="EMBL" id="MCX2740818.1"/>
    </source>
</evidence>